<proteinExistence type="predicted"/>
<accession>A0A9P8QC37</accession>
<evidence type="ECO:0000313" key="1">
    <source>
        <dbReference type="EMBL" id="KAH3686729.1"/>
    </source>
</evidence>
<keyword evidence="2" id="KW-1185">Reference proteome</keyword>
<reference evidence="1" key="2">
    <citation type="submission" date="2021-01" db="EMBL/GenBank/DDBJ databases">
        <authorList>
            <person name="Schikora-Tamarit M.A."/>
        </authorList>
    </citation>
    <scope>NUCLEOTIDE SEQUENCE</scope>
    <source>
        <strain evidence="1">CBS2887</strain>
    </source>
</reference>
<gene>
    <name evidence="1" type="ORF">WICPIJ_002292</name>
</gene>
<dbReference type="Proteomes" id="UP000774326">
    <property type="component" value="Unassembled WGS sequence"/>
</dbReference>
<comment type="caution">
    <text evidence="1">The sequence shown here is derived from an EMBL/GenBank/DDBJ whole genome shotgun (WGS) entry which is preliminary data.</text>
</comment>
<dbReference type="EMBL" id="JAEUBG010001229">
    <property type="protein sequence ID" value="KAH3686729.1"/>
    <property type="molecule type" value="Genomic_DNA"/>
</dbReference>
<name>A0A9P8QC37_WICPI</name>
<organism evidence="1 2">
    <name type="scientific">Wickerhamomyces pijperi</name>
    <name type="common">Yeast</name>
    <name type="synonym">Pichia pijperi</name>
    <dbReference type="NCBI Taxonomy" id="599730"/>
    <lineage>
        <taxon>Eukaryota</taxon>
        <taxon>Fungi</taxon>
        <taxon>Dikarya</taxon>
        <taxon>Ascomycota</taxon>
        <taxon>Saccharomycotina</taxon>
        <taxon>Saccharomycetes</taxon>
        <taxon>Phaffomycetales</taxon>
        <taxon>Wickerhamomycetaceae</taxon>
        <taxon>Wickerhamomyces</taxon>
    </lineage>
</organism>
<dbReference type="AlphaFoldDB" id="A0A9P8QC37"/>
<sequence>MKKSAASKPCAALILTPSGSRPVSGSSIICFNQQALSRTIVLKDQDSIPVEMTPGTITIGCFEVNWYSDFMNSPTLNDSVEIPSLPFASLAVKLAVKSLRID</sequence>
<evidence type="ECO:0000313" key="2">
    <source>
        <dbReference type="Proteomes" id="UP000774326"/>
    </source>
</evidence>
<reference evidence="1" key="1">
    <citation type="journal article" date="2021" name="Open Biol.">
        <title>Shared evolutionary footprints suggest mitochondrial oxidative damage underlies multiple complex I losses in fungi.</title>
        <authorList>
            <person name="Schikora-Tamarit M.A."/>
            <person name="Marcet-Houben M."/>
            <person name="Nosek J."/>
            <person name="Gabaldon T."/>
        </authorList>
    </citation>
    <scope>NUCLEOTIDE SEQUENCE</scope>
    <source>
        <strain evidence="1">CBS2887</strain>
    </source>
</reference>
<protein>
    <submittedName>
        <fullName evidence="1">Uncharacterized protein</fullName>
    </submittedName>
</protein>